<evidence type="ECO:0000313" key="2">
    <source>
        <dbReference type="Proteomes" id="UP001056120"/>
    </source>
</evidence>
<reference evidence="1 2" key="2">
    <citation type="journal article" date="2022" name="Mol. Ecol. Resour.">
        <title>The genomes of chicory, endive, great burdock and yacon provide insights into Asteraceae paleo-polyploidization history and plant inulin production.</title>
        <authorList>
            <person name="Fan W."/>
            <person name="Wang S."/>
            <person name="Wang H."/>
            <person name="Wang A."/>
            <person name="Jiang F."/>
            <person name="Liu H."/>
            <person name="Zhao H."/>
            <person name="Xu D."/>
            <person name="Zhang Y."/>
        </authorList>
    </citation>
    <scope>NUCLEOTIDE SEQUENCE [LARGE SCALE GENOMIC DNA]</scope>
    <source>
        <strain evidence="2">cv. Yunnan</strain>
        <tissue evidence="1">Leaves</tissue>
    </source>
</reference>
<protein>
    <submittedName>
        <fullName evidence="1">Uncharacterized protein</fullName>
    </submittedName>
</protein>
<evidence type="ECO:0000313" key="1">
    <source>
        <dbReference type="EMBL" id="KAI3742393.1"/>
    </source>
</evidence>
<name>A0ACB9D7G3_9ASTR</name>
<dbReference type="Proteomes" id="UP001056120">
    <property type="component" value="Linkage Group LG20"/>
</dbReference>
<reference evidence="2" key="1">
    <citation type="journal article" date="2022" name="Mol. Ecol. Resour.">
        <title>The genomes of chicory, endive, great burdock and yacon provide insights into Asteraceae palaeo-polyploidization history and plant inulin production.</title>
        <authorList>
            <person name="Fan W."/>
            <person name="Wang S."/>
            <person name="Wang H."/>
            <person name="Wang A."/>
            <person name="Jiang F."/>
            <person name="Liu H."/>
            <person name="Zhao H."/>
            <person name="Xu D."/>
            <person name="Zhang Y."/>
        </authorList>
    </citation>
    <scope>NUCLEOTIDE SEQUENCE [LARGE SCALE GENOMIC DNA]</scope>
    <source>
        <strain evidence="2">cv. Yunnan</strain>
    </source>
</reference>
<organism evidence="1 2">
    <name type="scientific">Smallanthus sonchifolius</name>
    <dbReference type="NCBI Taxonomy" id="185202"/>
    <lineage>
        <taxon>Eukaryota</taxon>
        <taxon>Viridiplantae</taxon>
        <taxon>Streptophyta</taxon>
        <taxon>Embryophyta</taxon>
        <taxon>Tracheophyta</taxon>
        <taxon>Spermatophyta</taxon>
        <taxon>Magnoliopsida</taxon>
        <taxon>eudicotyledons</taxon>
        <taxon>Gunneridae</taxon>
        <taxon>Pentapetalae</taxon>
        <taxon>asterids</taxon>
        <taxon>campanulids</taxon>
        <taxon>Asterales</taxon>
        <taxon>Asteraceae</taxon>
        <taxon>Asteroideae</taxon>
        <taxon>Heliantheae alliance</taxon>
        <taxon>Millerieae</taxon>
        <taxon>Smallanthus</taxon>
    </lineage>
</organism>
<comment type="caution">
    <text evidence="1">The sequence shown here is derived from an EMBL/GenBank/DDBJ whole genome shotgun (WGS) entry which is preliminary data.</text>
</comment>
<proteinExistence type="predicted"/>
<sequence>MENLQNLGKLLNYVNEIGTPQKPPKLLNVNDYSNWKARFEHYISYTDSSLWIPILEGYKHPTYTYLDEIVPNPIFKLDEEEKKVYDRKKKAHGSITMALTRELFHSFKGYDNSKDLWKALQKRFEGNSDIKKRKRDLLRKKYECFRYLENESIDELISRFYHLQTELKAFELKYPDEELVENFLDALPPKFKMYTTLLRENPKFYEMTIEEAIGKVQAHDMNLKRKESLGRPQIQDLSMYYGTSSTAKSSGSGIALFSGNSHEEDNSNGCGGHTCFTASRSAKDHVALFSSCMLAYENFIGGKLTDPKTIEEDFNQVDPDDMEDMDIQWNIAMILRRAKRFLNRTGRKFIGGYSNAKDKAPALGFTRPSQGNNQGNNQGYNNSNNHNQGQGGTSNALIVEMMEAEKWEASVADQEESTTAFSLMAVGEASSSSTEVDSNSFAVISCSKCLGLKEENSKLQDKVEPLRIAALSYKENEKLVRQVNGLGLGTNAITPPVSGKFFNGLIDIDLSCLDESLSQDDSSNKDDSSSKADSASDKEFFTDEGSENTIPDGAVSEELIGEHKVVKNTITDHDNCILTEPDTVETNEKLKVGVIRILTRRIYKEKRACFHCGMVGHILVNCPAKNQGKRPIVSQPAVISKSPPVKQPKDPNSNMVKPPVKPMVKPKITTEAKPSVPKREKQPAKPCVSISGSAPTGEASSSSPGASECKPTVPVKQKKRSWNKKSKISQSPGPKDIRRELSLIVGEKGGNITCQGVDSNGCVSFDNVNYCVQIKHNLLSVSQMCDKEYSIDMNVAKTTSSVDTCLLTKATEIDSILWHRKLGHVFYQKMNHLVRNGLVTGVPKLRFSVADDCTKDETTNILQYLILSLESLCKLKVRRIRSDNGTEFKNNLMELFCLKKGIRHEFSAPYTPQQNGVAERKNRTLIETARTMLSNAKIPDRKSKFHAKAVEGIFLGYVANSPCKRVYNIGTRTVEVWFEVDYSKHIIPPEPTGPAWGFDYDALFKSFNLPDLSADDAANVFDFFNGGDDSNFSTRATVPIVTPDSNAASASGTHDSEDVEVVHVDGNDAPADPNTRVGNEAPADPINIESSSSGTMDMGELNTNLDTNLQEPHVPEMRVHKNHPIDNIIGDPHAGVQTRHRTIAENTNLYAEILDTVSWKLVCILEAIRLFLAYASYVGFKVYQLDVKSAFLYGKVHEEVYVTQPPGFEDPRNINKVYKLDKALYGLHQAPRAWYETLSKHLLSNGFDPGQIDSTLFIRKAGGDILLIQVYVDDIIFRSTNEEMCREFEQVMKSKSEMSNMGELSFFLCLQVSQREDGIYLHQTNTYGTPILVNHGLHPGKDGKDVDCKLYRGMIGSLMYLTASRPDIMFAQSFDFKAYTDSDYGGCNLDRKSTSGGCQLFGDSLVSWQCKKQSTVSVSTCEAEYIAVASEMNSDGGDEEEGGDGAEESDSEATESDSSDSNDAPDQTHPQRMAKVSHLEPSSKRQRQESSNNKYVPEHETGRRKNRTIQGFPPKSFYIRHFELLTWSTLAILALVSRSSNLT</sequence>
<gene>
    <name evidence="1" type="ORF">L1987_60073</name>
</gene>
<dbReference type="EMBL" id="CM042037">
    <property type="protein sequence ID" value="KAI3742393.1"/>
    <property type="molecule type" value="Genomic_DNA"/>
</dbReference>
<accession>A0ACB9D7G3</accession>
<keyword evidence="2" id="KW-1185">Reference proteome</keyword>